<reference evidence="1 2" key="1">
    <citation type="submission" date="2015-12" db="EMBL/GenBank/DDBJ databases">
        <title>Draft genome sequence of Streptomyces silvensis ATCC 53525, a producer of novel hormone antagonists.</title>
        <authorList>
            <person name="Johnston C.W."/>
            <person name="Li Y."/>
            <person name="Magarvey N.A."/>
        </authorList>
    </citation>
    <scope>NUCLEOTIDE SEQUENCE [LARGE SCALE GENOMIC DNA]</scope>
    <source>
        <strain evidence="1 2">ATCC 53525</strain>
    </source>
</reference>
<organism evidence="1 2">
    <name type="scientific">Streptomyces silvensis</name>
    <dbReference type="NCBI Taxonomy" id="1765722"/>
    <lineage>
        <taxon>Bacteria</taxon>
        <taxon>Bacillati</taxon>
        <taxon>Actinomycetota</taxon>
        <taxon>Actinomycetes</taxon>
        <taxon>Kitasatosporales</taxon>
        <taxon>Streptomycetaceae</taxon>
        <taxon>Streptomyces</taxon>
    </lineage>
</organism>
<name>A0A0W7WX88_9ACTN</name>
<protein>
    <submittedName>
        <fullName evidence="1">Uncharacterized protein</fullName>
    </submittedName>
</protein>
<proteinExistence type="predicted"/>
<dbReference type="EMBL" id="LOCL01000048">
    <property type="protein sequence ID" value="KUF15134.1"/>
    <property type="molecule type" value="Genomic_DNA"/>
</dbReference>
<dbReference type="AlphaFoldDB" id="A0A0W7WX88"/>
<keyword evidence="2" id="KW-1185">Reference proteome</keyword>
<dbReference type="Proteomes" id="UP000054804">
    <property type="component" value="Unassembled WGS sequence"/>
</dbReference>
<gene>
    <name evidence="1" type="ORF">AT728_27160</name>
</gene>
<comment type="caution">
    <text evidence="1">The sequence shown here is derived from an EMBL/GenBank/DDBJ whole genome shotgun (WGS) entry which is preliminary data.</text>
</comment>
<evidence type="ECO:0000313" key="1">
    <source>
        <dbReference type="EMBL" id="KUF15134.1"/>
    </source>
</evidence>
<evidence type="ECO:0000313" key="2">
    <source>
        <dbReference type="Proteomes" id="UP000054804"/>
    </source>
</evidence>
<sequence length="106" mass="11517">MKTSSIGIRNGWSTSRCGSRDVLVHGLHQFDDRPGPLRVALQRLEGGDLDDRQVVARELGATTMYGTPDWRARSTCSLVCGIGPSVAATTRMAPSTYAAFVIMFLM</sequence>
<accession>A0A0W7WX88</accession>